<protein>
    <submittedName>
        <fullName evidence="1">Uncharacterized protein</fullName>
    </submittedName>
</protein>
<reference evidence="1 2" key="1">
    <citation type="submission" date="2024-02" db="EMBL/GenBank/DDBJ databases">
        <authorList>
            <person name="Vignale AGUSTIN F."/>
            <person name="Sosa J E."/>
            <person name="Modenutti C."/>
        </authorList>
    </citation>
    <scope>NUCLEOTIDE SEQUENCE [LARGE SCALE GENOMIC DNA]</scope>
</reference>
<comment type="caution">
    <text evidence="1">The sequence shown here is derived from an EMBL/GenBank/DDBJ whole genome shotgun (WGS) entry which is preliminary data.</text>
</comment>
<organism evidence="1 2">
    <name type="scientific">Ilex paraguariensis</name>
    <name type="common">yerba mate</name>
    <dbReference type="NCBI Taxonomy" id="185542"/>
    <lineage>
        <taxon>Eukaryota</taxon>
        <taxon>Viridiplantae</taxon>
        <taxon>Streptophyta</taxon>
        <taxon>Embryophyta</taxon>
        <taxon>Tracheophyta</taxon>
        <taxon>Spermatophyta</taxon>
        <taxon>Magnoliopsida</taxon>
        <taxon>eudicotyledons</taxon>
        <taxon>Gunneridae</taxon>
        <taxon>Pentapetalae</taxon>
        <taxon>asterids</taxon>
        <taxon>campanulids</taxon>
        <taxon>Aquifoliales</taxon>
        <taxon>Aquifoliaceae</taxon>
        <taxon>Ilex</taxon>
    </lineage>
</organism>
<accession>A0ABC8UMN4</accession>
<dbReference type="AlphaFoldDB" id="A0ABC8UMN4"/>
<gene>
    <name evidence="1" type="ORF">ILEXP_LOCUS52392</name>
</gene>
<dbReference type="EMBL" id="CAUOFW020008279">
    <property type="protein sequence ID" value="CAK9182258.1"/>
    <property type="molecule type" value="Genomic_DNA"/>
</dbReference>
<name>A0ABC8UMN4_9AQUA</name>
<proteinExistence type="predicted"/>
<keyword evidence="2" id="KW-1185">Reference proteome</keyword>
<dbReference type="Proteomes" id="UP001642360">
    <property type="component" value="Unassembled WGS sequence"/>
</dbReference>
<evidence type="ECO:0000313" key="2">
    <source>
        <dbReference type="Proteomes" id="UP001642360"/>
    </source>
</evidence>
<evidence type="ECO:0000313" key="1">
    <source>
        <dbReference type="EMBL" id="CAK9182258.1"/>
    </source>
</evidence>
<sequence>MASCGEEGLPDTASFMKLALEQVMDAPFLFDIFPRQPSQSAEQLVSILFPPIYSSFSSSLPSPSILCFRQPSQSAEQLVGALRSAFVAARSSSTLGGHIL</sequence>